<evidence type="ECO:0000256" key="4">
    <source>
        <dbReference type="ARBA" id="ARBA00022723"/>
    </source>
</evidence>
<dbReference type="AlphaFoldDB" id="A0A396JM36"/>
<keyword evidence="5 9" id="KW-0560">Oxidoreductase</keyword>
<comment type="cofactor">
    <cofactor evidence="1 8">
        <name>heme</name>
        <dbReference type="ChEBI" id="CHEBI:30413"/>
    </cofactor>
</comment>
<proteinExistence type="inferred from homology"/>
<dbReference type="InterPro" id="IPR002401">
    <property type="entry name" value="Cyt_P450_E_grp-I"/>
</dbReference>
<keyword evidence="10" id="KW-0812">Transmembrane</keyword>
<evidence type="ECO:0000256" key="5">
    <source>
        <dbReference type="ARBA" id="ARBA00023002"/>
    </source>
</evidence>
<comment type="caution">
    <text evidence="11">The sequence shown here is derived from an EMBL/GenBank/DDBJ whole genome shotgun (WGS) entry which is preliminary data.</text>
</comment>
<dbReference type="GO" id="GO:0016705">
    <property type="term" value="F:oxidoreductase activity, acting on paired donors, with incorporation or reduction of molecular oxygen"/>
    <property type="evidence" value="ECO:0007669"/>
    <property type="project" value="InterPro"/>
</dbReference>
<dbReference type="Gramene" id="rna1788">
    <property type="protein sequence ID" value="RHN78254.1"/>
    <property type="gene ID" value="gene1788"/>
</dbReference>
<evidence type="ECO:0000256" key="2">
    <source>
        <dbReference type="ARBA" id="ARBA00010617"/>
    </source>
</evidence>
<keyword evidence="3 8" id="KW-0349">Heme</keyword>
<dbReference type="SUPFAM" id="SSF48264">
    <property type="entry name" value="Cytochrome P450"/>
    <property type="match status" value="1"/>
</dbReference>
<gene>
    <name evidence="11" type="ORF">MtrunA17_Chr1g0163491</name>
</gene>
<protein>
    <submittedName>
        <fullName evidence="11">Putative cytochrome P450</fullName>
    </submittedName>
</protein>
<dbReference type="PANTHER" id="PTHR24296">
    <property type="entry name" value="CYTOCHROME P450"/>
    <property type="match status" value="1"/>
</dbReference>
<dbReference type="GO" id="GO:0005506">
    <property type="term" value="F:iron ion binding"/>
    <property type="evidence" value="ECO:0007669"/>
    <property type="project" value="InterPro"/>
</dbReference>
<evidence type="ECO:0000256" key="8">
    <source>
        <dbReference type="PIRSR" id="PIRSR602401-1"/>
    </source>
</evidence>
<dbReference type="InterPro" id="IPR001128">
    <property type="entry name" value="Cyt_P450"/>
</dbReference>
<evidence type="ECO:0000313" key="11">
    <source>
        <dbReference type="EMBL" id="RHN78254.1"/>
    </source>
</evidence>
<dbReference type="GO" id="GO:0020037">
    <property type="term" value="F:heme binding"/>
    <property type="evidence" value="ECO:0007669"/>
    <property type="project" value="InterPro"/>
</dbReference>
<keyword evidence="10" id="KW-1133">Transmembrane helix</keyword>
<evidence type="ECO:0000256" key="9">
    <source>
        <dbReference type="RuleBase" id="RU000461"/>
    </source>
</evidence>
<keyword evidence="4 8" id="KW-0479">Metal-binding</keyword>
<reference evidence="11" key="1">
    <citation type="journal article" date="2018" name="Nat. Plants">
        <title>Whole-genome landscape of Medicago truncatula symbiotic genes.</title>
        <authorList>
            <person name="Pecrix Y."/>
            <person name="Gamas P."/>
            <person name="Carrere S."/>
        </authorList>
    </citation>
    <scope>NUCLEOTIDE SEQUENCE</scope>
    <source>
        <tissue evidence="11">Leaves</tissue>
    </source>
</reference>
<dbReference type="GO" id="GO:0004497">
    <property type="term" value="F:monooxygenase activity"/>
    <property type="evidence" value="ECO:0007669"/>
    <property type="project" value="UniProtKB-KW"/>
</dbReference>
<dbReference type="GO" id="GO:0006629">
    <property type="term" value="P:lipid metabolic process"/>
    <property type="evidence" value="ECO:0007669"/>
    <property type="project" value="UniProtKB-ARBA"/>
</dbReference>
<keyword evidence="10" id="KW-0472">Membrane</keyword>
<sequence>MKNTCNLKTHFSKSTMSIIQCIGGLLAILIFLYIYYWRRNRYGSLPINLPIIGMLPSLLRHLFKFHDYLTLILKRNGGTFRFEGAWFTNTSFIVTSDPLNVDHIAGKNFGNYGRGSNFKEIFDFFGDGILNSNSNVWKQQRTMFHSFLKRKTFKNFFQQTMKKKLENYLLPFLDDVSEIGAQLDLEDALSRFTFDSICTIAFGFDPNCLPNKFNELTEIAYQKALTVIDEVIMYRHFIPSFLWKLQKWLHVGQEKKLREAEENLDRFLYESITFSKQEQRKYNGSEEMDECYFVREKARTKEGYGKEEMSGKFLRDDTLSLFLAGSGPASSGLSWFFWLVSTHPIVEAKIIQEIKDNCPTQEENQIPSRDEYLDKLVYLHGAICEALRLYPPVPFEHICAIKSDILPSGERVSPNTRLLYSLYAMGRMEQIWGEDCMEFKPERWVSETGHIIHVPSYKFIAFNTGPRSCLGKDLSFIQMKMVAAALLQNFHIKIVEGHPVTPKISFVLHMKYGLKVKVTKRCI</sequence>
<evidence type="ECO:0000256" key="1">
    <source>
        <dbReference type="ARBA" id="ARBA00001971"/>
    </source>
</evidence>
<accession>A0A396JM36</accession>
<evidence type="ECO:0000256" key="6">
    <source>
        <dbReference type="ARBA" id="ARBA00023004"/>
    </source>
</evidence>
<keyword evidence="6 8" id="KW-0408">Iron</keyword>
<comment type="similarity">
    <text evidence="2 9">Belongs to the cytochrome P450 family.</text>
</comment>
<dbReference type="PRINTS" id="PR00385">
    <property type="entry name" value="P450"/>
</dbReference>
<dbReference type="PRINTS" id="PR00463">
    <property type="entry name" value="EP450I"/>
</dbReference>
<feature type="transmembrane region" description="Helical" evidence="10">
    <location>
        <begin position="17"/>
        <end position="36"/>
    </location>
</feature>
<dbReference type="Gene3D" id="1.10.630.10">
    <property type="entry name" value="Cytochrome P450"/>
    <property type="match status" value="1"/>
</dbReference>
<dbReference type="InterPro" id="IPR036396">
    <property type="entry name" value="Cyt_P450_sf"/>
</dbReference>
<evidence type="ECO:0000256" key="10">
    <source>
        <dbReference type="SAM" id="Phobius"/>
    </source>
</evidence>
<keyword evidence="7 9" id="KW-0503">Monooxygenase</keyword>
<name>A0A396JM36_MEDTR</name>
<dbReference type="Pfam" id="PF00067">
    <property type="entry name" value="p450"/>
    <property type="match status" value="1"/>
</dbReference>
<dbReference type="PROSITE" id="PS00086">
    <property type="entry name" value="CYTOCHROME_P450"/>
    <property type="match status" value="1"/>
</dbReference>
<dbReference type="EMBL" id="PSQE01000001">
    <property type="protein sequence ID" value="RHN78254.1"/>
    <property type="molecule type" value="Genomic_DNA"/>
</dbReference>
<evidence type="ECO:0000256" key="7">
    <source>
        <dbReference type="ARBA" id="ARBA00023033"/>
    </source>
</evidence>
<dbReference type="Proteomes" id="UP000265566">
    <property type="component" value="Chromosome 1"/>
</dbReference>
<evidence type="ECO:0000256" key="3">
    <source>
        <dbReference type="ARBA" id="ARBA00022617"/>
    </source>
</evidence>
<dbReference type="CDD" id="cd11064">
    <property type="entry name" value="CYP86A"/>
    <property type="match status" value="1"/>
</dbReference>
<organism evidence="11">
    <name type="scientific">Medicago truncatula</name>
    <name type="common">Barrel medic</name>
    <name type="synonym">Medicago tribuloides</name>
    <dbReference type="NCBI Taxonomy" id="3880"/>
    <lineage>
        <taxon>Eukaryota</taxon>
        <taxon>Viridiplantae</taxon>
        <taxon>Streptophyta</taxon>
        <taxon>Embryophyta</taxon>
        <taxon>Tracheophyta</taxon>
        <taxon>Spermatophyta</taxon>
        <taxon>Magnoliopsida</taxon>
        <taxon>eudicotyledons</taxon>
        <taxon>Gunneridae</taxon>
        <taxon>Pentapetalae</taxon>
        <taxon>rosids</taxon>
        <taxon>fabids</taxon>
        <taxon>Fabales</taxon>
        <taxon>Fabaceae</taxon>
        <taxon>Papilionoideae</taxon>
        <taxon>50 kb inversion clade</taxon>
        <taxon>NPAAA clade</taxon>
        <taxon>Hologalegina</taxon>
        <taxon>IRL clade</taxon>
        <taxon>Trifolieae</taxon>
        <taxon>Medicago</taxon>
    </lineage>
</organism>
<dbReference type="InterPro" id="IPR017972">
    <property type="entry name" value="Cyt_P450_CS"/>
</dbReference>
<feature type="binding site" description="axial binding residue" evidence="8">
    <location>
        <position position="469"/>
    </location>
    <ligand>
        <name>heme</name>
        <dbReference type="ChEBI" id="CHEBI:30413"/>
    </ligand>
    <ligandPart>
        <name>Fe</name>
        <dbReference type="ChEBI" id="CHEBI:18248"/>
    </ligandPart>
</feature>